<feature type="transmembrane region" description="Helical" evidence="1">
    <location>
        <begin position="339"/>
        <end position="357"/>
    </location>
</feature>
<evidence type="ECO:0000313" key="4">
    <source>
        <dbReference type="Proteomes" id="UP000010847"/>
    </source>
</evidence>
<evidence type="ECO:0000259" key="2">
    <source>
        <dbReference type="Pfam" id="PF05569"/>
    </source>
</evidence>
<feature type="domain" description="Peptidase M56" evidence="2">
    <location>
        <begin position="17"/>
        <end position="331"/>
    </location>
</feature>
<proteinExistence type="predicted"/>
<sequence length="634" mass="71016">MTVQFPHLNYLNLFNWVWSTSAKASVLTVLLLVIKFVFKSKIGARLHYLLWSVVIISLILPWTPQSSLSLYNLINPGKQHTSIIVKDVGNSLISNNMVNGISSEVVANSPEPISSAQSQSLLPSAKESNAISPLIHRILFFIWMVGIVSFMAITIGVNRRFALKIQGQTVVDMKLITAFEEAKENLNIKKEIPLIQTEHVTSPSLYGIFHPQLLIPVGVLEEFNFEQLSHVFLHELLHFKRNDLWINWITQGLLFLHWFNPLVWYAFLRLREDQEMACDALTLERLGRNNAKNYAYTLITLLEKNSNSSRITSLASLSGTQSQIRRRIAMIKSIHKTPIKWSLLVIGVVIVLAFVTLSNAKANTSSIDGTKASVTSNILESNSQTAKIESNKLISNEGWSLNIDKVSSLGSTNGYGWHSPFGETDTFRSYSVSFIIENDEGKDKAFLPKGKVLGIVGTSGKFYDFLNGEYPSLDKLYSDKHWETIDNPNSPEHWDSMGKPNSPGVFKLGTHANVDLNEQGIIKVVYQDENGTKYEIPFQGKISVMYKQVDIISQKVANIYGESNPKIVKVKPFPGESANSSGYIVTLEGYFTNDGKVASVLEFTMLTDGTKIWALRGYNEDVGQDLWLDNQVSI</sequence>
<dbReference type="eggNOG" id="COG4219">
    <property type="taxonomic scope" value="Bacteria"/>
</dbReference>
<dbReference type="Proteomes" id="UP000010847">
    <property type="component" value="Chromosome"/>
</dbReference>
<keyword evidence="4" id="KW-1185">Reference proteome</keyword>
<dbReference type="Pfam" id="PF05569">
    <property type="entry name" value="Peptidase_M56"/>
    <property type="match status" value="1"/>
</dbReference>
<dbReference type="OrthoDB" id="9816453at2"/>
<feature type="transmembrane region" description="Helical" evidence="1">
    <location>
        <begin position="16"/>
        <end position="34"/>
    </location>
</feature>
<dbReference type="AlphaFoldDB" id="W0EAE0"/>
<reference evidence="3 4" key="1">
    <citation type="submission" date="2013-12" db="EMBL/GenBank/DDBJ databases">
        <authorList>
            <consortium name="DOE Joint Genome Institute"/>
            <person name="Smidt H."/>
            <person name="Huntemann M."/>
            <person name="Han J."/>
            <person name="Chen A."/>
            <person name="Kyrpides N."/>
            <person name="Mavromatis K."/>
            <person name="Markowitz V."/>
            <person name="Palaniappan K."/>
            <person name="Ivanova N."/>
            <person name="Schaumberg A."/>
            <person name="Pati A."/>
            <person name="Liolios K."/>
            <person name="Nordberg H.P."/>
            <person name="Cantor M.N."/>
            <person name="Hua S.X."/>
            <person name="Woyke T."/>
        </authorList>
    </citation>
    <scope>NUCLEOTIDE SEQUENCE [LARGE SCALE GENOMIC DNA]</scope>
    <source>
        <strain evidence="4">DSM 15288</strain>
    </source>
</reference>
<dbReference type="RefSeq" id="WP_006715917.1">
    <property type="nucleotide sequence ID" value="NZ_CP007032.1"/>
</dbReference>
<feature type="transmembrane region" description="Helical" evidence="1">
    <location>
        <begin position="46"/>
        <end position="63"/>
    </location>
</feature>
<organism evidence="3 4">
    <name type="scientific">Desulfitobacterium metallireducens DSM 15288</name>
    <dbReference type="NCBI Taxonomy" id="871968"/>
    <lineage>
        <taxon>Bacteria</taxon>
        <taxon>Bacillati</taxon>
        <taxon>Bacillota</taxon>
        <taxon>Clostridia</taxon>
        <taxon>Eubacteriales</taxon>
        <taxon>Desulfitobacteriaceae</taxon>
        <taxon>Desulfitobacterium</taxon>
    </lineage>
</organism>
<gene>
    <name evidence="3" type="ORF">DESME_13000</name>
</gene>
<keyword evidence="1" id="KW-1133">Transmembrane helix</keyword>
<accession>W0EAE0</accession>
<dbReference type="CDD" id="cd07341">
    <property type="entry name" value="M56_BlaR1_MecR1_like"/>
    <property type="match status" value="1"/>
</dbReference>
<dbReference type="PANTHER" id="PTHR34978">
    <property type="entry name" value="POSSIBLE SENSOR-TRANSDUCER PROTEIN BLAR"/>
    <property type="match status" value="1"/>
</dbReference>
<dbReference type="InterPro" id="IPR008756">
    <property type="entry name" value="Peptidase_M56"/>
</dbReference>
<dbReference type="PANTHER" id="PTHR34978:SF3">
    <property type="entry name" value="SLR0241 PROTEIN"/>
    <property type="match status" value="1"/>
</dbReference>
<dbReference type="EMBL" id="CP007032">
    <property type="protein sequence ID" value="AHF07835.1"/>
    <property type="molecule type" value="Genomic_DNA"/>
</dbReference>
<name>W0EAE0_9FIRM</name>
<dbReference type="HOGENOM" id="CLU_365916_0_0_9"/>
<protein>
    <submittedName>
        <fullName evidence="3">Exopolysaccharide biosynthesis protein</fullName>
    </submittedName>
</protein>
<evidence type="ECO:0000313" key="3">
    <source>
        <dbReference type="EMBL" id="AHF07835.1"/>
    </source>
</evidence>
<keyword evidence="1" id="KW-0812">Transmembrane</keyword>
<keyword evidence="1" id="KW-0472">Membrane</keyword>
<dbReference type="InterPro" id="IPR052173">
    <property type="entry name" value="Beta-lactam_resp_regulator"/>
</dbReference>
<evidence type="ECO:0000256" key="1">
    <source>
        <dbReference type="SAM" id="Phobius"/>
    </source>
</evidence>
<dbReference type="KEGG" id="dmt:DESME_13000"/>
<feature type="transmembrane region" description="Helical" evidence="1">
    <location>
        <begin position="134"/>
        <end position="157"/>
    </location>
</feature>